<accession>A0ABM7YTB7</accession>
<keyword evidence="1" id="KW-0472">Membrane</keyword>
<dbReference type="EMBL" id="AP025730">
    <property type="protein sequence ID" value="BDI07911.1"/>
    <property type="molecule type" value="Genomic_DNA"/>
</dbReference>
<dbReference type="RefSeq" id="WP_251971061.1">
    <property type="nucleotide sequence ID" value="NZ_AP025730.1"/>
</dbReference>
<evidence type="ECO:0008006" key="4">
    <source>
        <dbReference type="Google" id="ProtNLM"/>
    </source>
</evidence>
<sequence>MTDVQKDFVDAAQQRYARWLATGSRLGLAVLVASFVAYVAGWIAPLVPLEQLPALWNQPVAQYLQTTGQPTGWGWLALVQRGDVLNLVGIALLASCSLPCLLAVMPLYARARDRAFVAICVLEVIVLVFAASGIIGGGH</sequence>
<organism evidence="2 3">
    <name type="scientific">Sphaerotilus microaerophilus</name>
    <dbReference type="NCBI Taxonomy" id="2914710"/>
    <lineage>
        <taxon>Bacteria</taxon>
        <taxon>Pseudomonadati</taxon>
        <taxon>Pseudomonadota</taxon>
        <taxon>Betaproteobacteria</taxon>
        <taxon>Burkholderiales</taxon>
        <taxon>Sphaerotilaceae</taxon>
        <taxon>Sphaerotilus</taxon>
    </lineage>
</organism>
<proteinExistence type="predicted"/>
<feature type="transmembrane region" description="Helical" evidence="1">
    <location>
        <begin position="26"/>
        <end position="47"/>
    </location>
</feature>
<feature type="transmembrane region" description="Helical" evidence="1">
    <location>
        <begin position="115"/>
        <end position="135"/>
    </location>
</feature>
<dbReference type="Proteomes" id="UP001057498">
    <property type="component" value="Chromosome"/>
</dbReference>
<evidence type="ECO:0000313" key="2">
    <source>
        <dbReference type="EMBL" id="BDI07911.1"/>
    </source>
</evidence>
<keyword evidence="1" id="KW-0812">Transmembrane</keyword>
<feature type="transmembrane region" description="Helical" evidence="1">
    <location>
        <begin position="84"/>
        <end position="108"/>
    </location>
</feature>
<evidence type="ECO:0000313" key="3">
    <source>
        <dbReference type="Proteomes" id="UP001057498"/>
    </source>
</evidence>
<name>A0ABM7YTB7_9BURK</name>
<keyword evidence="1" id="KW-1133">Transmembrane helix</keyword>
<evidence type="ECO:0000256" key="1">
    <source>
        <dbReference type="SAM" id="Phobius"/>
    </source>
</evidence>
<reference evidence="2" key="1">
    <citation type="submission" date="2022-04" db="EMBL/GenBank/DDBJ databases">
        <title>Whole genome sequence of Sphaerotilus sp. FB-5.</title>
        <authorList>
            <person name="Takeda M."/>
            <person name="Narihara S."/>
            <person name="Akimoto M."/>
            <person name="Akimoto R."/>
            <person name="Nishiyashiki S."/>
            <person name="Murakami T."/>
        </authorList>
    </citation>
    <scope>NUCLEOTIDE SEQUENCE</scope>
    <source>
        <strain evidence="2">FB-5</strain>
    </source>
</reference>
<gene>
    <name evidence="2" type="ORF">CATMQ487_48810</name>
</gene>
<protein>
    <recommendedName>
        <fullName evidence="4">DUF1634 domain-containing protein</fullName>
    </recommendedName>
</protein>
<keyword evidence="3" id="KW-1185">Reference proteome</keyword>